<evidence type="ECO:0000259" key="8">
    <source>
        <dbReference type="Pfam" id="PF17802"/>
    </source>
</evidence>
<keyword evidence="3" id="KW-0134">Cell wall</keyword>
<dbReference type="Pfam" id="PF17802">
    <property type="entry name" value="SpaA"/>
    <property type="match status" value="7"/>
</dbReference>
<keyword evidence="5" id="KW-0732">Signal</keyword>
<comment type="caution">
    <text evidence="10">The sequence shown here is derived from an EMBL/GenBank/DDBJ whole genome shotgun (WGS) entry which is preliminary data.</text>
</comment>
<dbReference type="InterPro" id="IPR041033">
    <property type="entry name" value="SpaA_PFL_dom_1"/>
</dbReference>
<feature type="domain" description="SDR-like Ig" evidence="9">
    <location>
        <begin position="1553"/>
        <end position="1657"/>
    </location>
</feature>
<feature type="domain" description="SpaA-like prealbumin fold" evidence="8">
    <location>
        <begin position="1908"/>
        <end position="1984"/>
    </location>
</feature>
<feature type="domain" description="SpaA-like prealbumin fold" evidence="8">
    <location>
        <begin position="372"/>
        <end position="447"/>
    </location>
</feature>
<dbReference type="InterPro" id="IPR008966">
    <property type="entry name" value="Adhesion_dom_sf"/>
</dbReference>
<keyword evidence="6" id="KW-0572">Peptidoglycan-anchor</keyword>
<dbReference type="Proteomes" id="UP001629536">
    <property type="component" value="Unassembled WGS sequence"/>
</dbReference>
<dbReference type="PANTHER" id="PTHR36108:SF13">
    <property type="entry name" value="COLOSSIN-B-RELATED"/>
    <property type="match status" value="1"/>
</dbReference>
<dbReference type="SUPFAM" id="SSF49478">
    <property type="entry name" value="Cna protein B-type domain"/>
    <property type="match status" value="3"/>
</dbReference>
<feature type="domain" description="SpaA-like prealbumin fold" evidence="8">
    <location>
        <begin position="67"/>
        <end position="136"/>
    </location>
</feature>
<dbReference type="InterPro" id="IPR011252">
    <property type="entry name" value="Fibrogen-bd_dom1"/>
</dbReference>
<organism evidence="10 11">
    <name type="scientific">Helcococcus bovis</name>
    <dbReference type="NCBI Taxonomy" id="3153252"/>
    <lineage>
        <taxon>Bacteria</taxon>
        <taxon>Bacillati</taxon>
        <taxon>Bacillota</taxon>
        <taxon>Tissierellia</taxon>
        <taxon>Tissierellales</taxon>
        <taxon>Peptoniphilaceae</taxon>
        <taxon>Helcococcus</taxon>
    </lineage>
</organism>
<dbReference type="EMBL" id="JBFNFH010000008">
    <property type="protein sequence ID" value="MFM1524884.1"/>
    <property type="molecule type" value="Genomic_DNA"/>
</dbReference>
<keyword evidence="7" id="KW-1133">Transmembrane helix</keyword>
<dbReference type="Gene3D" id="2.60.40.10">
    <property type="entry name" value="Immunoglobulins"/>
    <property type="match status" value="7"/>
</dbReference>
<evidence type="ECO:0000256" key="2">
    <source>
        <dbReference type="ARBA" id="ARBA00007257"/>
    </source>
</evidence>
<dbReference type="InterPro" id="IPR041171">
    <property type="entry name" value="SDR_Ig"/>
</dbReference>
<dbReference type="Gene3D" id="2.60.40.1280">
    <property type="match status" value="1"/>
</dbReference>
<evidence type="ECO:0000256" key="6">
    <source>
        <dbReference type="ARBA" id="ARBA00023088"/>
    </source>
</evidence>
<evidence type="ECO:0000256" key="5">
    <source>
        <dbReference type="ARBA" id="ARBA00022729"/>
    </source>
</evidence>
<dbReference type="InterPro" id="IPR013783">
    <property type="entry name" value="Ig-like_fold"/>
</dbReference>
<keyword evidence="7" id="KW-0472">Membrane</keyword>
<evidence type="ECO:0000259" key="9">
    <source>
        <dbReference type="Pfam" id="PF17961"/>
    </source>
</evidence>
<keyword evidence="7" id="KW-0812">Transmembrane</keyword>
<accession>A0ABW9F6J5</accession>
<protein>
    <submittedName>
        <fullName evidence="10">SpaA isopeptide-forming pilin-related protein</fullName>
    </submittedName>
</protein>
<proteinExistence type="inferred from homology"/>
<feature type="transmembrane region" description="Helical" evidence="7">
    <location>
        <begin position="2274"/>
        <end position="2295"/>
    </location>
</feature>
<name>A0ABW9F6J5_9FIRM</name>
<dbReference type="SUPFAM" id="SSF49401">
    <property type="entry name" value="Bacterial adhesins"/>
    <property type="match status" value="1"/>
</dbReference>
<dbReference type="RefSeq" id="WP_408126548.1">
    <property type="nucleotide sequence ID" value="NZ_JBFNFH010000008.1"/>
</dbReference>
<gene>
    <name evidence="10" type="ORF">ABGF40_04285</name>
</gene>
<feature type="domain" description="SpaA-like prealbumin fold" evidence="8">
    <location>
        <begin position="2026"/>
        <end position="2099"/>
    </location>
</feature>
<evidence type="ECO:0000256" key="3">
    <source>
        <dbReference type="ARBA" id="ARBA00022512"/>
    </source>
</evidence>
<evidence type="ECO:0000256" key="4">
    <source>
        <dbReference type="ARBA" id="ARBA00022525"/>
    </source>
</evidence>
<comment type="similarity">
    <text evidence="2">Belongs to the serine-aspartate repeat-containing protein (SDr) family.</text>
</comment>
<evidence type="ECO:0000256" key="1">
    <source>
        <dbReference type="ARBA" id="ARBA00004168"/>
    </source>
</evidence>
<reference evidence="10 11" key="1">
    <citation type="journal article" date="2024" name="Front. Microbiol.">
        <title>Pangenomic and biochemical analyses of Helcococcus ovis reveal widespread tetracycline resistance and a novel bacterial species, Helcococcus bovis.</title>
        <authorList>
            <person name="Cunha F."/>
            <person name="Zhai Y."/>
            <person name="Casaro S."/>
            <person name="Jones K.L."/>
            <person name="Hernandez M."/>
            <person name="Bisinotto R.S."/>
            <person name="Kariyawasam S."/>
            <person name="Brown M.B."/>
            <person name="Phillips A."/>
            <person name="Jeong K.C."/>
            <person name="Galvao K.N."/>
        </authorList>
    </citation>
    <scope>NUCLEOTIDE SEQUENCE [LARGE SCALE GENOMIC DNA]</scope>
    <source>
        <strain evidence="10 11">KG197</strain>
    </source>
</reference>
<feature type="domain" description="SpaA-like prealbumin fold" evidence="8">
    <location>
        <begin position="1290"/>
        <end position="1374"/>
    </location>
</feature>
<dbReference type="PANTHER" id="PTHR36108">
    <property type="entry name" value="COLOSSIN-B-RELATED"/>
    <property type="match status" value="1"/>
</dbReference>
<evidence type="ECO:0000313" key="11">
    <source>
        <dbReference type="Proteomes" id="UP001629536"/>
    </source>
</evidence>
<sequence>MKISNKNRKTRIISFTLALIMLLQILLPTLSVEAKNIDLKNEINNSMNTNGINSSYQASLKLIIRDKNDENIKLQGAGFTLTGNAYNQTKLSDNLGELTFTNIPVGSYTLRQTQSQDDYVADTNKSWEVKVDEVGRVFIDGVQYGSPPIGSQVSSGWQIHEYTPGELTTASRVDANLDTGDFIYYIHLNLNQVTSKMTGTPWFNLHDYDILAYYKSDSQASTSSYFTERNQVNFYRVDPSLTGLLTDLNLSDTSKFTKFNRSPSNELSVKPNSKNNHWSTALSANDFKGNGSKSVIVEVKGKIGPENRIRLSHKFYYGSKLAGYGKQGTYNFGTIDYRLPSPSPGVMPTLTISNEKGSQAITPVPTDYPVKINVKGENNKPVQGAIFTLTNKTDSSKVYTATSNINGLVDFGRVALGAYSLKNTNAPDSYINRTDIDLSMTYNGSLKDVEASWSSSDSAGVSFAKENGQYIGNISLQKDISRGQNNNLENKLFNIKSKVTFSNVAGPLLSHQKIYLYLDEKLTVNDPSTLKDLYDDQGTKVFSASYDAANNRIVYTPATYRYNKTYTFDINQDVNYNTSKIPAESNFTVVNKITGIGLTDPKPLPAVELDKNGNIIGGNIIGGGELGSSSYPYELEYYSYQYYKDGLVNWDIIVDTSALKDANLDFSKLSLSIYGSSKQGLSNYKVSVENAGPVKITDSSNSDLNIFTGQIDKENLANGNIRIKVSASPEIRSDSFSIGLRITPDKNYIKTLLDQYRDRLDELKAAIPWIIPILDEGRTGEFINGFNLVDTRLSADLRNLNIYSNTNEILNPYNDHTRSVVARRNTNKNGADWQISDLITREDIKNGYKIANIDDIKTYVKTYSVETPISTNAKSLVYYIPNPDGTYRQSTTYEPVPGTIAVYNVSTNRGSNPSNISMIKVPFSDGEKIAYLSWPTDANTNYSRIALFDYTDVRQINHFKVMETGLDAFCINYRYNNPVAVTNKPVPEIVTSGSQIRERLIKDLITQIHGKTSPYYSPDNTEFENDLLDYIKRVFYYRDKMIEDKKLDIINDERVRTNLFQVVQGVIFDIVSNDGDKFIKDMNTFIDVDRNLKTVVDPKIYELKAELKNLVESGPGWDNSMQEHVHLYIFPQTGMDQNVISAYVDKPVKIEKLDISTNNPLAGAEFEIQDLSGHRVAGFKSESIAKDLYLKPGTYKLVELRSPIGYQKIKPITFVVEEQVLNNPITVFRKAGYNDAKYKINEPYRSMAIRIIDDGNNYIQNKNGIKNLILKDADSQDKLIIGNYKPPIDLRIKKVNQEDKALQGAEFTLYKENGLEKVLIEGKEVIAVSQTDGYAVFRNLQTGIYVIKESKTPSGYKKTDQIWKIRVDEDGKIYLYDSQTGKFVNLPLADGSQEVVLKIINYKNELGKFTIDKKKQDGRTPLADAEFTLSKMPKASLPATFTNITKITDNAGNVTFENLEPGLYILEETKSPLGYIRDERRFVVIVQENGNTILVREKNYDPSIHKVELDQKGRGNTTIVPKPGLRKIPKSLDGQIELLSYSLLTPNNSGEIKYNQAENLYMEMELKLPEDVIPGDTFTIEIDPKLNFHGVGLAESETMPDITNAFGKQIAVSNEKVLENGVSRKKATYTLTDYVVDRTDIRIRFRLPVYIDPDYYKVDTVSSFTNRIARNEKTTDNIVVNFDTVFHRKWDYYDFRGSDYWGSPVYYNQRDRYLQGVDSALGSKLFVDTDKHEAIVYIYVFGHRNTLSNSNSLTIWARDRNWGANTSLQFIEGKTTYQVYKVDNPFTSWNYWSKVGEINTNLFPQSFSEKLMDTSKPVSKVSTLSRDNLRIDLGSEDKNFGYIVKLTTPYDPQSQNPIEVHSTLNSKYNVSYGGGARYDSYEQRLDFYNYLKIFDASSDGISQPLFALELEKVNEAGRPLQGAIFRLFDGKGFEDQMKTDQYGKIHFDGLKAGDYFLEELLAPKGHKLPTSIWKINIKQDGTISILENPDQLLSLSGKIIKVKNLAMDIEHPTQKLINRTNRVVFEKRGELGQILTSGRFELRKGTDIIATKTPNAQGQIIFEKLSPGNYSLWEIEAPEGYKKPSQALVKFTVDESGNIEGLGDPEMPTVITNEKIQPMPIRILKKDGQGSPIHEGIVKYKLERAASNTEGAQVPTELVNGIDLNNIELNLAQSSIINITLPADFKGEYILKEIQAPIGYTKSFNNYHIFIDPQRGQVILTKLTNNLGGEVEYLDRGKLTQSSEKIYLYSQDNTVQDVLLEIVNHKAEYPKTGGIGSIIFNITGGVLMAIAYIELKRNKKIYNFKGGEAD</sequence>
<dbReference type="Pfam" id="PF17961">
    <property type="entry name" value="Big_8"/>
    <property type="match status" value="1"/>
</dbReference>
<evidence type="ECO:0000313" key="10">
    <source>
        <dbReference type="EMBL" id="MFM1524884.1"/>
    </source>
</evidence>
<comment type="subcellular location">
    <subcellularLocation>
        <location evidence="1">Secreted</location>
        <location evidence="1">Cell wall</location>
        <topology evidence="1">Peptidoglycan-anchor</topology>
    </subcellularLocation>
</comment>
<evidence type="ECO:0000256" key="7">
    <source>
        <dbReference type="SAM" id="Phobius"/>
    </source>
</evidence>
<feature type="domain" description="SpaA-like prealbumin fold" evidence="8">
    <location>
        <begin position="1407"/>
        <end position="1496"/>
    </location>
</feature>
<keyword evidence="11" id="KW-1185">Reference proteome</keyword>
<feature type="domain" description="SpaA-like prealbumin fold" evidence="8">
    <location>
        <begin position="1148"/>
        <end position="1219"/>
    </location>
</feature>
<keyword evidence="4" id="KW-0964">Secreted</keyword>